<keyword evidence="4 6" id="KW-1133">Transmembrane helix</keyword>
<feature type="transmembrane region" description="Helical" evidence="6">
    <location>
        <begin position="281"/>
        <end position="305"/>
    </location>
</feature>
<gene>
    <name evidence="10" type="ORF">SAMN04488514_103383</name>
</gene>
<dbReference type="Pfam" id="PF04024">
    <property type="entry name" value="PspC"/>
    <property type="match status" value="1"/>
</dbReference>
<evidence type="ECO:0000259" key="9">
    <source>
        <dbReference type="Pfam" id="PF22744"/>
    </source>
</evidence>
<reference evidence="10 11" key="1">
    <citation type="submission" date="2016-10" db="EMBL/GenBank/DDBJ databases">
        <authorList>
            <person name="de Groot N.N."/>
        </authorList>
    </citation>
    <scope>NUCLEOTIDE SEQUENCE [LARGE SCALE GENOMIC DNA]</scope>
    <source>
        <strain evidence="10 11">DSM 19886</strain>
    </source>
</reference>
<dbReference type="Pfam" id="PF22744">
    <property type="entry name" value="Toast-rack_PspC-Cterm"/>
    <property type="match status" value="1"/>
</dbReference>
<sequence length="578" mass="65338">MNKTVNINLANIFFHIDEEAYRKLRNYLEAIKRSFAGTPGSDEIIADIEARLAELFHEKMQHERQVITEKEVDEVIAIMGQPEDYMIDEDIFEDEPISRKEPKRTKKLYRDIDHKYIAGVSSGLGHYFKVDALWMRLLWIILTIGSSGGFILVYGLLWILIPEAATTSQKLDMRGEEINISNIERKVKEGFDGVADKVKNADYDAMGNKIKSSGQTFFDTIGKIILFFFKIIAKFIGIILIIAGTAGIIALLVALFTVGIFKGVNFPGMDFYQMADATNTPIWLASLFIFFVSAIPLFFLLYLGLKILVNNLKSIGNIAKFSLLGLWLISLIALIVLGIQQGTARAFEGSATTKEQLFSINEPDTLKVVMVSPENSGILNTMNIDDIMLYKDDDGNDILLSNDVQVKIEKSNTSSSQIRIRKDARGSSFNDARETAEKIAYDYKTEGSTIYLDHFLTTHRSNKFKDQEVQINLAIPVGTVLSYASDNNRCWTMRAPLDRNMNGCEMTKYLWRMDANGELICLNCPEEKDDDDDDEDGKENNRIIINEEGVDIDIKDNKDSFKMKIDENGVQIKTKEDN</sequence>
<comment type="subcellular location">
    <subcellularLocation>
        <location evidence="1">Cell membrane</location>
        <topology evidence="1">Single-pass membrane protein</topology>
    </subcellularLocation>
</comment>
<feature type="transmembrane region" description="Helical" evidence="6">
    <location>
        <begin position="317"/>
        <end position="339"/>
    </location>
</feature>
<evidence type="ECO:0000259" key="7">
    <source>
        <dbReference type="Pfam" id="PF04024"/>
    </source>
</evidence>
<organism evidence="10 11">
    <name type="scientific">Kriegella aquimaris</name>
    <dbReference type="NCBI Taxonomy" id="192904"/>
    <lineage>
        <taxon>Bacteria</taxon>
        <taxon>Pseudomonadati</taxon>
        <taxon>Bacteroidota</taxon>
        <taxon>Flavobacteriia</taxon>
        <taxon>Flavobacteriales</taxon>
        <taxon>Flavobacteriaceae</taxon>
        <taxon>Kriegella</taxon>
    </lineage>
</organism>
<evidence type="ECO:0000256" key="2">
    <source>
        <dbReference type="ARBA" id="ARBA00022475"/>
    </source>
</evidence>
<dbReference type="PANTHER" id="PTHR33885">
    <property type="entry name" value="PHAGE SHOCK PROTEIN C"/>
    <property type="match status" value="1"/>
</dbReference>
<evidence type="ECO:0000256" key="1">
    <source>
        <dbReference type="ARBA" id="ARBA00004162"/>
    </source>
</evidence>
<dbReference type="AlphaFoldDB" id="A0A1G9NZY0"/>
<evidence type="ECO:0000313" key="11">
    <source>
        <dbReference type="Proteomes" id="UP000199440"/>
    </source>
</evidence>
<dbReference type="RefSeq" id="WP_089888008.1">
    <property type="nucleotide sequence ID" value="NZ_FNGV01000003.1"/>
</dbReference>
<dbReference type="Pfam" id="PF22571">
    <property type="entry name" value="LiaI-LiaF-TM_PspC"/>
    <property type="match status" value="1"/>
</dbReference>
<dbReference type="InterPro" id="IPR054319">
    <property type="entry name" value="PspC-rel_ToastRack"/>
</dbReference>
<evidence type="ECO:0000313" key="10">
    <source>
        <dbReference type="EMBL" id="SDL91853.1"/>
    </source>
</evidence>
<name>A0A1G9NZY0_9FLAO</name>
<dbReference type="STRING" id="192904.SAMN04488514_103383"/>
<dbReference type="Proteomes" id="UP000199440">
    <property type="component" value="Unassembled WGS sequence"/>
</dbReference>
<dbReference type="GO" id="GO:0005886">
    <property type="term" value="C:plasma membrane"/>
    <property type="evidence" value="ECO:0007669"/>
    <property type="project" value="UniProtKB-SubCell"/>
</dbReference>
<feature type="domain" description="Phage shock protein PspC N-terminal" evidence="7">
    <location>
        <begin position="106"/>
        <end position="164"/>
    </location>
</feature>
<dbReference type="InterPro" id="IPR054321">
    <property type="entry name" value="PspC-rel_TM"/>
</dbReference>
<dbReference type="PANTHER" id="PTHR33885:SF3">
    <property type="entry name" value="PHAGE SHOCK PROTEIN C"/>
    <property type="match status" value="1"/>
</dbReference>
<dbReference type="EMBL" id="FNGV01000003">
    <property type="protein sequence ID" value="SDL91853.1"/>
    <property type="molecule type" value="Genomic_DNA"/>
</dbReference>
<evidence type="ECO:0000259" key="8">
    <source>
        <dbReference type="Pfam" id="PF22571"/>
    </source>
</evidence>
<keyword evidence="5 6" id="KW-0472">Membrane</keyword>
<evidence type="ECO:0000256" key="5">
    <source>
        <dbReference type="ARBA" id="ARBA00023136"/>
    </source>
</evidence>
<keyword evidence="3 6" id="KW-0812">Transmembrane</keyword>
<feature type="transmembrane region" description="Helical" evidence="6">
    <location>
        <begin position="235"/>
        <end position="261"/>
    </location>
</feature>
<evidence type="ECO:0000256" key="6">
    <source>
        <dbReference type="SAM" id="Phobius"/>
    </source>
</evidence>
<accession>A0A1G9NZY0</accession>
<dbReference type="OrthoDB" id="5772680at2"/>
<proteinExistence type="predicted"/>
<dbReference type="InterPro" id="IPR052027">
    <property type="entry name" value="PspC"/>
</dbReference>
<protein>
    <submittedName>
        <fullName evidence="10">Phage shock protein C (PspC) family protein</fullName>
    </submittedName>
</protein>
<feature type="domain" description="PspC-related transmembrane region" evidence="8">
    <location>
        <begin position="205"/>
        <end position="343"/>
    </location>
</feature>
<dbReference type="InterPro" id="IPR007168">
    <property type="entry name" value="Phageshock_PspC_N"/>
</dbReference>
<keyword evidence="2" id="KW-1003">Cell membrane</keyword>
<feature type="domain" description="PspC-related ToastRack" evidence="9">
    <location>
        <begin position="391"/>
        <end position="526"/>
    </location>
</feature>
<feature type="transmembrane region" description="Helical" evidence="6">
    <location>
        <begin position="137"/>
        <end position="161"/>
    </location>
</feature>
<keyword evidence="11" id="KW-1185">Reference proteome</keyword>
<evidence type="ECO:0000256" key="4">
    <source>
        <dbReference type="ARBA" id="ARBA00022989"/>
    </source>
</evidence>
<evidence type="ECO:0000256" key="3">
    <source>
        <dbReference type="ARBA" id="ARBA00022692"/>
    </source>
</evidence>